<organism evidence="2 3">
    <name type="scientific">Negadavirga shengliensis</name>
    <dbReference type="NCBI Taxonomy" id="1389218"/>
    <lineage>
        <taxon>Bacteria</taxon>
        <taxon>Pseudomonadati</taxon>
        <taxon>Bacteroidota</taxon>
        <taxon>Cytophagia</taxon>
        <taxon>Cytophagales</taxon>
        <taxon>Cyclobacteriaceae</taxon>
        <taxon>Negadavirga</taxon>
    </lineage>
</organism>
<proteinExistence type="predicted"/>
<sequence length="85" mass="9323">MLIDIKILHSPCCGSASPLRQIVETAASKAGVKVNIAELSDLQEVVQYGTTSFPSIVINGQVMDFKEFKDPDKLVNLFEKQKISV</sequence>
<dbReference type="Pfam" id="PF13192">
    <property type="entry name" value="Thioredoxin_3"/>
    <property type="match status" value="1"/>
</dbReference>
<evidence type="ECO:0000313" key="2">
    <source>
        <dbReference type="EMBL" id="MFC4874423.1"/>
    </source>
</evidence>
<feature type="domain" description="Thioredoxin-like fold" evidence="1">
    <location>
        <begin position="4"/>
        <end position="63"/>
    </location>
</feature>
<evidence type="ECO:0000259" key="1">
    <source>
        <dbReference type="Pfam" id="PF13192"/>
    </source>
</evidence>
<dbReference type="EMBL" id="JBHSJJ010000018">
    <property type="protein sequence ID" value="MFC4874423.1"/>
    <property type="molecule type" value="Genomic_DNA"/>
</dbReference>
<protein>
    <submittedName>
        <fullName evidence="2">Thioredoxin family protein</fullName>
    </submittedName>
</protein>
<dbReference type="Proteomes" id="UP001595818">
    <property type="component" value="Unassembled WGS sequence"/>
</dbReference>
<dbReference type="RefSeq" id="WP_377068255.1">
    <property type="nucleotide sequence ID" value="NZ_JBHSJJ010000018.1"/>
</dbReference>
<dbReference type="SUPFAM" id="SSF52833">
    <property type="entry name" value="Thioredoxin-like"/>
    <property type="match status" value="1"/>
</dbReference>
<dbReference type="InterPro" id="IPR036249">
    <property type="entry name" value="Thioredoxin-like_sf"/>
</dbReference>
<dbReference type="InterPro" id="IPR012336">
    <property type="entry name" value="Thioredoxin-like_fold"/>
</dbReference>
<comment type="caution">
    <text evidence="2">The sequence shown here is derived from an EMBL/GenBank/DDBJ whole genome shotgun (WGS) entry which is preliminary data.</text>
</comment>
<keyword evidence="3" id="KW-1185">Reference proteome</keyword>
<evidence type="ECO:0000313" key="3">
    <source>
        <dbReference type="Proteomes" id="UP001595818"/>
    </source>
</evidence>
<name>A0ABV9T740_9BACT</name>
<reference evidence="3" key="1">
    <citation type="journal article" date="2019" name="Int. J. Syst. Evol. Microbiol.">
        <title>The Global Catalogue of Microorganisms (GCM) 10K type strain sequencing project: providing services to taxonomists for standard genome sequencing and annotation.</title>
        <authorList>
            <consortium name="The Broad Institute Genomics Platform"/>
            <consortium name="The Broad Institute Genome Sequencing Center for Infectious Disease"/>
            <person name="Wu L."/>
            <person name="Ma J."/>
        </authorList>
    </citation>
    <scope>NUCLEOTIDE SEQUENCE [LARGE SCALE GENOMIC DNA]</scope>
    <source>
        <strain evidence="3">CGMCC 4.7466</strain>
    </source>
</reference>
<dbReference type="Gene3D" id="3.40.30.10">
    <property type="entry name" value="Glutaredoxin"/>
    <property type="match status" value="1"/>
</dbReference>
<gene>
    <name evidence="2" type="ORF">ACFPFU_22155</name>
</gene>
<accession>A0ABV9T740</accession>